<evidence type="ECO:0000313" key="2">
    <source>
        <dbReference type="EMBL" id="MFE9602023.1"/>
    </source>
</evidence>
<feature type="compositionally biased region" description="Basic residues" evidence="1">
    <location>
        <begin position="30"/>
        <end position="45"/>
    </location>
</feature>
<evidence type="ECO:0000313" key="3">
    <source>
        <dbReference type="Proteomes" id="UP001601303"/>
    </source>
</evidence>
<proteinExistence type="predicted"/>
<evidence type="ECO:0000256" key="1">
    <source>
        <dbReference type="SAM" id="MobiDB-lite"/>
    </source>
</evidence>
<name>A0ABW6M934_9ACTN</name>
<gene>
    <name evidence="2" type="ORF">ACFYNQ_26090</name>
</gene>
<protein>
    <submittedName>
        <fullName evidence="2">Uncharacterized protein</fullName>
    </submittedName>
</protein>
<dbReference type="Proteomes" id="UP001601303">
    <property type="component" value="Unassembled WGS sequence"/>
</dbReference>
<accession>A0ABW6M934</accession>
<sequence>MPRRNSNVVQTRDEHRMDLTGADGLPLRVPGRRVSRKTRRKGCAV</sequence>
<dbReference type="RefSeq" id="WP_388109654.1">
    <property type="nucleotide sequence ID" value="NZ_JBIAHM010000009.1"/>
</dbReference>
<feature type="region of interest" description="Disordered" evidence="1">
    <location>
        <begin position="1"/>
        <end position="45"/>
    </location>
</feature>
<organism evidence="2 3">
    <name type="scientific">Streptomyces hokutonensis</name>
    <dbReference type="NCBI Taxonomy" id="1306990"/>
    <lineage>
        <taxon>Bacteria</taxon>
        <taxon>Bacillati</taxon>
        <taxon>Actinomycetota</taxon>
        <taxon>Actinomycetes</taxon>
        <taxon>Kitasatosporales</taxon>
        <taxon>Streptomycetaceae</taxon>
        <taxon>Streptomyces</taxon>
    </lineage>
</organism>
<dbReference type="EMBL" id="JBIAHM010000009">
    <property type="protein sequence ID" value="MFE9602023.1"/>
    <property type="molecule type" value="Genomic_DNA"/>
</dbReference>
<keyword evidence="3" id="KW-1185">Reference proteome</keyword>
<comment type="caution">
    <text evidence="2">The sequence shown here is derived from an EMBL/GenBank/DDBJ whole genome shotgun (WGS) entry which is preliminary data.</text>
</comment>
<reference evidence="2 3" key="1">
    <citation type="submission" date="2024-10" db="EMBL/GenBank/DDBJ databases">
        <title>The Natural Products Discovery Center: Release of the First 8490 Sequenced Strains for Exploring Actinobacteria Biosynthetic Diversity.</title>
        <authorList>
            <person name="Kalkreuter E."/>
            <person name="Kautsar S.A."/>
            <person name="Yang D."/>
            <person name="Bader C.D."/>
            <person name="Teijaro C.N."/>
            <person name="Fluegel L."/>
            <person name="Davis C.M."/>
            <person name="Simpson J.R."/>
            <person name="Lauterbach L."/>
            <person name="Steele A.D."/>
            <person name="Gui C."/>
            <person name="Meng S."/>
            <person name="Li G."/>
            <person name="Viehrig K."/>
            <person name="Ye F."/>
            <person name="Su P."/>
            <person name="Kiefer A.F."/>
            <person name="Nichols A."/>
            <person name="Cepeda A.J."/>
            <person name="Yan W."/>
            <person name="Fan B."/>
            <person name="Jiang Y."/>
            <person name="Adhikari A."/>
            <person name="Zheng C.-J."/>
            <person name="Schuster L."/>
            <person name="Cowan T.M."/>
            <person name="Smanski M.J."/>
            <person name="Chevrette M.G."/>
            <person name="De Carvalho L.P.S."/>
            <person name="Shen B."/>
        </authorList>
    </citation>
    <scope>NUCLEOTIDE SEQUENCE [LARGE SCALE GENOMIC DNA]</scope>
    <source>
        <strain evidence="2 3">NPDC006488</strain>
    </source>
</reference>
<feature type="compositionally biased region" description="Polar residues" evidence="1">
    <location>
        <begin position="1"/>
        <end position="10"/>
    </location>
</feature>